<dbReference type="EMBL" id="JPQT01000163">
    <property type="protein sequence ID" value="KFE44492.1"/>
    <property type="molecule type" value="Genomic_DNA"/>
</dbReference>
<dbReference type="Proteomes" id="UP000028643">
    <property type="component" value="Unassembled WGS sequence"/>
</dbReference>
<comment type="caution">
    <text evidence="1">The sequence shown here is derived from an EMBL/GenBank/DDBJ whole genome shotgun (WGS) entry which is preliminary data.</text>
</comment>
<organism evidence="1 2">
    <name type="scientific">Pseudomonas syringae</name>
    <dbReference type="NCBI Taxonomy" id="317"/>
    <lineage>
        <taxon>Bacteria</taxon>
        <taxon>Pseudomonadati</taxon>
        <taxon>Pseudomonadota</taxon>
        <taxon>Gammaproteobacteria</taxon>
        <taxon>Pseudomonadales</taxon>
        <taxon>Pseudomonadaceae</taxon>
        <taxon>Pseudomonas</taxon>
    </lineage>
</organism>
<dbReference type="RefSeq" id="WP_047579450.1">
    <property type="nucleotide sequence ID" value="NZ_JPQT01000163.1"/>
</dbReference>
<protein>
    <submittedName>
        <fullName evidence="1">Uncharacterized protein</fullName>
    </submittedName>
</protein>
<name>A0A085UMS9_PSESX</name>
<reference evidence="1 2" key="1">
    <citation type="submission" date="2014-07" db="EMBL/GenBank/DDBJ databases">
        <title>Draft Genome Sequences of Environmental Pseudomonas syringae strains.</title>
        <authorList>
            <person name="Baltrus D.A."/>
            <person name="Berge O."/>
            <person name="Morris C."/>
        </authorList>
    </citation>
    <scope>NUCLEOTIDE SEQUENCE [LARGE SCALE GENOMIC DNA]</scope>
    <source>
        <strain evidence="1 2">CEB003</strain>
    </source>
</reference>
<accession>A0A085UMS9</accession>
<evidence type="ECO:0000313" key="1">
    <source>
        <dbReference type="EMBL" id="KFE44492.1"/>
    </source>
</evidence>
<dbReference type="AlphaFoldDB" id="A0A085UMS9"/>
<proteinExistence type="predicted"/>
<evidence type="ECO:0000313" key="2">
    <source>
        <dbReference type="Proteomes" id="UP000028643"/>
    </source>
</evidence>
<gene>
    <name evidence="1" type="ORF">IV02_29045</name>
</gene>
<dbReference type="PATRIC" id="fig|317.174.peg.5928"/>
<sequence>MFRLNDAVRRYQAQHPPQPESRRVAASVATLSPRAKPETTRVVATVAAVATQPLEPTNLALLIEQLREEGAVLQHQENALLIRPTHWQQMDRLSPHWKALLLFLQTNKNGEDDGSSRSA</sequence>